<evidence type="ECO:0000313" key="2">
    <source>
        <dbReference type="EMBL" id="KMO93399.1"/>
    </source>
</evidence>
<dbReference type="InterPro" id="IPR036866">
    <property type="entry name" value="RibonucZ/Hydroxyglut_hydro"/>
</dbReference>
<gene>
    <name evidence="2" type="ORF">ACS04_34410</name>
</gene>
<dbReference type="PATRIC" id="fig|66430.4.peg.1627"/>
<dbReference type="RefSeq" id="WP_048480791.1">
    <property type="nucleotide sequence ID" value="NZ_JBIRUD010000003.1"/>
</dbReference>
<dbReference type="InterPro" id="IPR050855">
    <property type="entry name" value="NDM-1-like"/>
</dbReference>
<sequence length="251" mass="26747">MSRTKVLPIPVLGRHAVNAYLLLGSRPVIVDSGTPGSGRRIIDRITEYGVDPADVSLIVITHGHIDHFGSAAELHRLTGAPVAAHVADLGPYRGGRARAPYLPTGPMGRAMARRKELHVQAEPFEPDVLISAATSLEDFGVAGRVMPTPGHTAGSVSVLTDEGDLVAGDLVANSFMGLIPGRPANPPFHDDPVGNLASLQAMLDLDPTALHVGHGAPLRPDRVRRWARREHHRLARLEAAGRLTTRAEGRP</sequence>
<dbReference type="InterPro" id="IPR001279">
    <property type="entry name" value="Metallo-B-lactamas"/>
</dbReference>
<dbReference type="SMART" id="SM00849">
    <property type="entry name" value="Lactamase_B"/>
    <property type="match status" value="1"/>
</dbReference>
<dbReference type="PANTHER" id="PTHR42951">
    <property type="entry name" value="METALLO-BETA-LACTAMASE DOMAIN-CONTAINING"/>
    <property type="match status" value="1"/>
</dbReference>
<evidence type="ECO:0000313" key="3">
    <source>
        <dbReference type="Proteomes" id="UP000035932"/>
    </source>
</evidence>
<dbReference type="SUPFAM" id="SSF56281">
    <property type="entry name" value="Metallo-hydrolase/oxidoreductase"/>
    <property type="match status" value="1"/>
</dbReference>
<name>A0A0J6XE53_9ACTN</name>
<comment type="caution">
    <text evidence="2">The sequence shown here is derived from an EMBL/GenBank/DDBJ whole genome shotgun (WGS) entry which is preliminary data.</text>
</comment>
<dbReference type="Gene3D" id="3.60.15.10">
    <property type="entry name" value="Ribonuclease Z/Hydroxyacylglutathione hydrolase-like"/>
    <property type="match status" value="1"/>
</dbReference>
<dbReference type="OrthoDB" id="2971563at2"/>
<dbReference type="STRING" id="66430.ACS04_34410"/>
<reference evidence="2 3" key="1">
    <citation type="submission" date="2015-06" db="EMBL/GenBank/DDBJ databases">
        <title>Recapitulation of the evolution of biosynthetic gene clusters reveals hidden chemical diversity on bacterial genomes.</title>
        <authorList>
            <person name="Cruz-Morales P."/>
            <person name="Martinez-Guerrero C."/>
            <person name="Morales-Escalante M.A."/>
            <person name="Yanez-Guerra L.A."/>
            <person name="Kopp J.F."/>
            <person name="Feldmann J."/>
            <person name="Ramos-Aboites H.E."/>
            <person name="Barona-Gomez F."/>
        </authorList>
    </citation>
    <scope>NUCLEOTIDE SEQUENCE [LARGE SCALE GENOMIC DNA]</scope>
    <source>
        <strain evidence="2 3">ATCC 31245</strain>
    </source>
</reference>
<keyword evidence="3" id="KW-1185">Reference proteome</keyword>
<proteinExistence type="predicted"/>
<dbReference type="CDD" id="cd07721">
    <property type="entry name" value="yflN-like_MBL-fold"/>
    <property type="match status" value="1"/>
</dbReference>
<feature type="domain" description="Metallo-beta-lactamase" evidence="1">
    <location>
        <begin position="16"/>
        <end position="214"/>
    </location>
</feature>
<protein>
    <recommendedName>
        <fullName evidence="1">Metallo-beta-lactamase domain-containing protein</fullName>
    </recommendedName>
</protein>
<organism evidence="2 3">
    <name type="scientific">Streptomyces roseus</name>
    <dbReference type="NCBI Taxonomy" id="66430"/>
    <lineage>
        <taxon>Bacteria</taxon>
        <taxon>Bacillati</taxon>
        <taxon>Actinomycetota</taxon>
        <taxon>Actinomycetes</taxon>
        <taxon>Kitasatosporales</taxon>
        <taxon>Streptomycetaceae</taxon>
        <taxon>Streptomyces</taxon>
    </lineage>
</organism>
<dbReference type="AlphaFoldDB" id="A0A0J6XE53"/>
<accession>A0A0J6XE53</accession>
<evidence type="ECO:0000259" key="1">
    <source>
        <dbReference type="SMART" id="SM00849"/>
    </source>
</evidence>
<dbReference type="PANTHER" id="PTHR42951:SF17">
    <property type="entry name" value="METALLO-BETA-LACTAMASE DOMAIN-CONTAINING PROTEIN"/>
    <property type="match status" value="1"/>
</dbReference>
<dbReference type="EMBL" id="LFML01000163">
    <property type="protein sequence ID" value="KMO93399.1"/>
    <property type="molecule type" value="Genomic_DNA"/>
</dbReference>
<dbReference type="Proteomes" id="UP000035932">
    <property type="component" value="Unassembled WGS sequence"/>
</dbReference>
<dbReference type="Pfam" id="PF00753">
    <property type="entry name" value="Lactamase_B"/>
    <property type="match status" value="1"/>
</dbReference>